<organism evidence="1 2">
    <name type="scientific">Massilia consociata</name>
    <dbReference type="NCBI Taxonomy" id="760117"/>
    <lineage>
        <taxon>Bacteria</taxon>
        <taxon>Pseudomonadati</taxon>
        <taxon>Pseudomonadota</taxon>
        <taxon>Betaproteobacteria</taxon>
        <taxon>Burkholderiales</taxon>
        <taxon>Oxalobacteraceae</taxon>
        <taxon>Telluria group</taxon>
        <taxon>Massilia</taxon>
    </lineage>
</organism>
<sequence>MKPAVIRQVKSMSMSCDRVGNLLLVKFSNKGASDVAIHVPASIVFWLLRHLPPNRDPQLQPPPAGPSITQQDWDNPYIPRAEYVNCKELQGAIRMTFASNAKEDLTVVLDRSNVELMRQIMIMYAQKDLIDLDAQ</sequence>
<protein>
    <submittedName>
        <fullName evidence="1">Uncharacterized protein</fullName>
    </submittedName>
</protein>
<reference evidence="1 2" key="1">
    <citation type="submission" date="2024-09" db="EMBL/GenBank/DDBJ databases">
        <authorList>
            <person name="Sun Q."/>
            <person name="Mori K."/>
        </authorList>
    </citation>
    <scope>NUCLEOTIDE SEQUENCE [LARGE SCALE GENOMIC DNA]</scope>
    <source>
        <strain evidence="1 2">CCM 7792</strain>
    </source>
</reference>
<dbReference type="RefSeq" id="WP_379679788.1">
    <property type="nucleotide sequence ID" value="NZ_JBHLWP010000013.1"/>
</dbReference>
<evidence type="ECO:0000313" key="1">
    <source>
        <dbReference type="EMBL" id="MFC0252899.1"/>
    </source>
</evidence>
<dbReference type="EMBL" id="JBHLWP010000013">
    <property type="protein sequence ID" value="MFC0252899.1"/>
    <property type="molecule type" value="Genomic_DNA"/>
</dbReference>
<evidence type="ECO:0000313" key="2">
    <source>
        <dbReference type="Proteomes" id="UP001589773"/>
    </source>
</evidence>
<dbReference type="Proteomes" id="UP001589773">
    <property type="component" value="Unassembled WGS sequence"/>
</dbReference>
<comment type="caution">
    <text evidence="1">The sequence shown here is derived from an EMBL/GenBank/DDBJ whole genome shotgun (WGS) entry which is preliminary data.</text>
</comment>
<name>A0ABV6FHS8_9BURK</name>
<accession>A0ABV6FHS8</accession>
<keyword evidence="2" id="KW-1185">Reference proteome</keyword>
<proteinExistence type="predicted"/>
<gene>
    <name evidence="1" type="ORF">ACFFJK_13450</name>
</gene>